<gene>
    <name evidence="1" type="ORF">HU747_25550</name>
</gene>
<name>A0ABR6VEY8_9PSED</name>
<accession>A0ABR6VEY8</accession>
<evidence type="ECO:0000313" key="1">
    <source>
        <dbReference type="EMBL" id="MBC3478944.1"/>
    </source>
</evidence>
<reference evidence="1 2" key="1">
    <citation type="journal article" date="2020" name="Microorganisms">
        <title>Reliable Identification of Environmental Pseudomonas Isolates Using the rpoD Gene.</title>
        <authorList>
            <consortium name="The Broad Institute Genome Sequencing Platform"/>
            <person name="Girard L."/>
            <person name="Lood C."/>
            <person name="Rokni-Zadeh H."/>
            <person name="van Noort V."/>
            <person name="Lavigne R."/>
            <person name="De Mot R."/>
        </authorList>
    </citation>
    <scope>NUCLEOTIDE SEQUENCE [LARGE SCALE GENOMIC DNA]</scope>
    <source>
        <strain evidence="1 2">RW7P2</strain>
    </source>
</reference>
<dbReference type="EMBL" id="JABWRS010000054">
    <property type="protein sequence ID" value="MBC3478944.1"/>
    <property type="molecule type" value="Genomic_DNA"/>
</dbReference>
<proteinExistence type="predicted"/>
<dbReference type="Proteomes" id="UP000628086">
    <property type="component" value="Unassembled WGS sequence"/>
</dbReference>
<sequence length="77" mass="8991">MINKIKLVIDGVESRSEVARWAFAIYEDDDLRIADKVVLKYLELLGALDLHGVDREYLYTEEDLNHWLNSIKTEDIP</sequence>
<keyword evidence="2" id="KW-1185">Reference proteome</keyword>
<organism evidence="1 2">
    <name type="scientific">Pseudomonas taiwanensis</name>
    <dbReference type="NCBI Taxonomy" id="470150"/>
    <lineage>
        <taxon>Bacteria</taxon>
        <taxon>Pseudomonadati</taxon>
        <taxon>Pseudomonadota</taxon>
        <taxon>Gammaproteobacteria</taxon>
        <taxon>Pseudomonadales</taxon>
        <taxon>Pseudomonadaceae</taxon>
        <taxon>Pseudomonas</taxon>
    </lineage>
</organism>
<comment type="caution">
    <text evidence="1">The sequence shown here is derived from an EMBL/GenBank/DDBJ whole genome shotgun (WGS) entry which is preliminary data.</text>
</comment>
<protein>
    <submittedName>
        <fullName evidence="1">Uncharacterized protein</fullName>
    </submittedName>
</protein>
<evidence type="ECO:0000313" key="2">
    <source>
        <dbReference type="Proteomes" id="UP000628086"/>
    </source>
</evidence>